<keyword evidence="2" id="KW-0012">Acyltransferase</keyword>
<dbReference type="Gene3D" id="3.40.630.30">
    <property type="match status" value="1"/>
</dbReference>
<dbReference type="PANTHER" id="PTHR43072">
    <property type="entry name" value="N-ACETYLTRANSFERASE"/>
    <property type="match status" value="1"/>
</dbReference>
<comment type="caution">
    <text evidence="4">The sequence shown here is derived from an EMBL/GenBank/DDBJ whole genome shotgun (WGS) entry which is preliminary data.</text>
</comment>
<protein>
    <submittedName>
        <fullName evidence="4">GCN5 family acetyltransferase</fullName>
    </submittedName>
</protein>
<dbReference type="InterPro" id="IPR016181">
    <property type="entry name" value="Acyl_CoA_acyltransferase"/>
</dbReference>
<evidence type="ECO:0000256" key="2">
    <source>
        <dbReference type="ARBA" id="ARBA00023315"/>
    </source>
</evidence>
<sequence>MTFSIRPANSADLGTITRIYQHEVLHGFVTWNEQPYSIDDFQKKLTEFNSQNFPFFVIVDQEQQQIAGYADYGSFRNFSGYRHTVEHSVYIDPAYARQGLGSMLLAHLIQHAKMQDVHVMIAGIDHSNTSSIALHEKFGFKQTGYMPEVGQKFGQWRDLVLMQLQLD</sequence>
<dbReference type="Proteomes" id="UP000185753">
    <property type="component" value="Unassembled WGS sequence"/>
</dbReference>
<dbReference type="PROSITE" id="PS51186">
    <property type="entry name" value="GNAT"/>
    <property type="match status" value="1"/>
</dbReference>
<dbReference type="STRING" id="1443941.A9J31_01060"/>
<dbReference type="CDD" id="cd04301">
    <property type="entry name" value="NAT_SF"/>
    <property type="match status" value="1"/>
</dbReference>
<dbReference type="AlphaFoldDB" id="A0A1A7RFC3"/>
<accession>A0A1A7RFC3</accession>
<dbReference type="RefSeq" id="WP_067761668.1">
    <property type="nucleotide sequence ID" value="NZ_LZDS01000001.1"/>
</dbReference>
<dbReference type="OrthoDB" id="5459937at2"/>
<keyword evidence="1 4" id="KW-0808">Transferase</keyword>
<name>A0A1A7RFC3_9GAMM</name>
<dbReference type="EMBL" id="LZDS01000001">
    <property type="protein sequence ID" value="OBX30128.1"/>
    <property type="molecule type" value="Genomic_DNA"/>
</dbReference>
<gene>
    <name evidence="4" type="ORF">A9J31_01060</name>
</gene>
<evidence type="ECO:0000256" key="1">
    <source>
        <dbReference type="ARBA" id="ARBA00022679"/>
    </source>
</evidence>
<feature type="domain" description="N-acetyltransferase" evidence="3">
    <location>
        <begin position="15"/>
        <end position="167"/>
    </location>
</feature>
<evidence type="ECO:0000313" key="5">
    <source>
        <dbReference type="Proteomes" id="UP000185753"/>
    </source>
</evidence>
<proteinExistence type="predicted"/>
<evidence type="ECO:0000259" key="3">
    <source>
        <dbReference type="PROSITE" id="PS51186"/>
    </source>
</evidence>
<evidence type="ECO:0000313" key="4">
    <source>
        <dbReference type="EMBL" id="OBX30128.1"/>
    </source>
</evidence>
<dbReference type="GO" id="GO:0016747">
    <property type="term" value="F:acyltransferase activity, transferring groups other than amino-acyl groups"/>
    <property type="evidence" value="ECO:0007669"/>
    <property type="project" value="InterPro"/>
</dbReference>
<reference evidence="5" key="1">
    <citation type="submission" date="2016-06" db="EMBL/GenBank/DDBJ databases">
        <authorList>
            <person name="Radolfova-Krizova L."/>
            <person name="Nemec A."/>
        </authorList>
    </citation>
    <scope>NUCLEOTIDE SEQUENCE [LARGE SCALE GENOMIC DNA]</scope>
    <source>
        <strain evidence="5">ANC 4275</strain>
    </source>
</reference>
<keyword evidence="5" id="KW-1185">Reference proteome</keyword>
<organism evidence="4 5">
    <name type="scientific">Acinetobacter gandensis</name>
    <dbReference type="NCBI Taxonomy" id="1443941"/>
    <lineage>
        <taxon>Bacteria</taxon>
        <taxon>Pseudomonadati</taxon>
        <taxon>Pseudomonadota</taxon>
        <taxon>Gammaproteobacteria</taxon>
        <taxon>Moraxellales</taxon>
        <taxon>Moraxellaceae</taxon>
        <taxon>Acinetobacter</taxon>
    </lineage>
</organism>
<dbReference type="InterPro" id="IPR000182">
    <property type="entry name" value="GNAT_dom"/>
</dbReference>
<dbReference type="Pfam" id="PF13420">
    <property type="entry name" value="Acetyltransf_4"/>
    <property type="match status" value="1"/>
</dbReference>
<dbReference type="SUPFAM" id="SSF55729">
    <property type="entry name" value="Acyl-CoA N-acyltransferases (Nat)"/>
    <property type="match status" value="1"/>
</dbReference>
<dbReference type="PANTHER" id="PTHR43072:SF23">
    <property type="entry name" value="UPF0039 PROTEIN C11D3.02C"/>
    <property type="match status" value="1"/>
</dbReference>